<dbReference type="PANTHER" id="PTHR11683:SF12">
    <property type="entry name" value="M6, ISOFORM F"/>
    <property type="match status" value="1"/>
</dbReference>
<protein>
    <submittedName>
        <fullName evidence="4">Neuronal membrane glycoprotein M6-a isoform X1</fullName>
    </submittedName>
</protein>
<keyword evidence="3" id="KW-1185">Reference proteome</keyword>
<feature type="transmembrane region" description="Helical" evidence="1">
    <location>
        <begin position="257"/>
        <end position="278"/>
    </location>
</feature>
<reference evidence="2" key="1">
    <citation type="submission" date="2020-05" db="UniProtKB">
        <authorList>
            <consortium name="EnsemblMetazoa"/>
        </authorList>
    </citation>
    <scope>IDENTIFICATION</scope>
    <source>
        <strain evidence="2">Aabys</strain>
    </source>
</reference>
<gene>
    <name evidence="2" type="primary">101889057</name>
    <name evidence="4" type="synonym">LOC101889057</name>
</gene>
<organism evidence="2">
    <name type="scientific">Musca domestica</name>
    <name type="common">House fly</name>
    <dbReference type="NCBI Taxonomy" id="7370"/>
    <lineage>
        <taxon>Eukaryota</taxon>
        <taxon>Metazoa</taxon>
        <taxon>Ecdysozoa</taxon>
        <taxon>Arthropoda</taxon>
        <taxon>Hexapoda</taxon>
        <taxon>Insecta</taxon>
        <taxon>Pterygota</taxon>
        <taxon>Neoptera</taxon>
        <taxon>Endopterygota</taxon>
        <taxon>Diptera</taxon>
        <taxon>Brachycera</taxon>
        <taxon>Muscomorpha</taxon>
        <taxon>Muscoidea</taxon>
        <taxon>Muscidae</taxon>
        <taxon>Musca</taxon>
    </lineage>
</organism>
<proteinExistence type="predicted"/>
<dbReference type="VEuPathDB" id="VectorBase:MDOMA2_003456"/>
<accession>A0A1I8MA44</accession>
<feature type="transmembrane region" description="Helical" evidence="1">
    <location>
        <begin position="171"/>
        <end position="204"/>
    </location>
</feature>
<dbReference type="eggNOG" id="KOG4800">
    <property type="taxonomic scope" value="Eukaryota"/>
</dbReference>
<feature type="transmembrane region" description="Helical" evidence="1">
    <location>
        <begin position="84"/>
        <end position="105"/>
    </location>
</feature>
<keyword evidence="1" id="KW-0472">Membrane</keyword>
<dbReference type="OrthoDB" id="9993736at2759"/>
<evidence type="ECO:0000313" key="4">
    <source>
        <dbReference type="RefSeq" id="XP_005180758.1"/>
    </source>
</evidence>
<dbReference type="Proteomes" id="UP001652621">
    <property type="component" value="Unplaced"/>
</dbReference>
<evidence type="ECO:0000313" key="2">
    <source>
        <dbReference type="EnsemblMetazoa" id="MDOA002779-PA"/>
    </source>
</evidence>
<dbReference type="RefSeq" id="XP_005180758.1">
    <property type="nucleotide sequence ID" value="XM_005180701.3"/>
</dbReference>
<keyword evidence="1" id="KW-1133">Transmembrane helix</keyword>
<dbReference type="VEuPathDB" id="VectorBase:MDOA002779"/>
<dbReference type="PANTHER" id="PTHR11683">
    <property type="entry name" value="MYELIN PROTEOLIPID"/>
    <property type="match status" value="1"/>
</dbReference>
<dbReference type="GO" id="GO:0005886">
    <property type="term" value="C:plasma membrane"/>
    <property type="evidence" value="ECO:0007669"/>
    <property type="project" value="TreeGrafter"/>
</dbReference>
<dbReference type="InterPro" id="IPR001614">
    <property type="entry name" value="Myelin_PLP"/>
</dbReference>
<keyword evidence="1" id="KW-0812">Transmembrane</keyword>
<dbReference type="EnsemblMetazoa" id="MDOA002779-RA">
    <property type="protein sequence ID" value="MDOA002779-PA"/>
    <property type="gene ID" value="MDOA002779"/>
</dbReference>
<evidence type="ECO:0000256" key="1">
    <source>
        <dbReference type="SAM" id="Phobius"/>
    </source>
</evidence>
<name>A0A1I8MA44_MUSDO</name>
<dbReference type="Pfam" id="PF01275">
    <property type="entry name" value="Myelin_PLP"/>
    <property type="match status" value="1"/>
</dbReference>
<dbReference type="AlphaFoldDB" id="A0A1I8MA44"/>
<dbReference type="GO" id="GO:0031175">
    <property type="term" value="P:neuron projection development"/>
    <property type="evidence" value="ECO:0007669"/>
    <property type="project" value="TreeGrafter"/>
</dbReference>
<evidence type="ECO:0000313" key="3">
    <source>
        <dbReference type="Proteomes" id="UP001652621"/>
    </source>
</evidence>
<feature type="transmembrane region" description="Helical" evidence="1">
    <location>
        <begin position="125"/>
        <end position="150"/>
    </location>
</feature>
<dbReference type="KEGG" id="mde:101889057"/>
<reference evidence="4" key="2">
    <citation type="submission" date="2025-04" db="UniProtKB">
        <authorList>
            <consortium name="RefSeq"/>
        </authorList>
    </citation>
    <scope>IDENTIFICATION</scope>
    <source>
        <strain evidence="4">Aabys</strain>
    </source>
</reference>
<sequence>MFSSGAATNPNRVPDPREEILLETNFEDDGVLTRAYNARPNNGNGNNRRRTYRSDLSIDRYTERGGGRGDCCQSCMARVPYATLIATLMCLLGVGIFCGTMYRGASLTVIMVDQVFHLRLIWIETIRMIFIIIGGTMATLGFMILFVGFLATGATRYKVYRAWGTRVGGRISCAVLMGLTYLLNFVWILILCFLVVVTFIYTMFWNMCSSVEQSLSCIDLTQFHFMFPSTTKQEDMKICETYEIKAFCKDGVENAEVMFILATLATLLVILSLVHYLMCLSANYAHIRDHEKFQELQEIQNLNELEYSATSKDRF</sequence>